<name>A0A8A4TRP6_SULCO</name>
<dbReference type="InterPro" id="IPR004155">
    <property type="entry name" value="PBS_lyase_HEAT"/>
</dbReference>
<dbReference type="Pfam" id="PF13646">
    <property type="entry name" value="HEAT_2"/>
    <property type="match status" value="1"/>
</dbReference>
<accession>A0A8A4TRP6</accession>
<dbReference type="KEGG" id="scor:J3U87_06300"/>
<gene>
    <name evidence="1" type="ORF">J3U87_06300</name>
</gene>
<dbReference type="PANTHER" id="PTHR12697">
    <property type="entry name" value="PBS LYASE HEAT-LIKE PROTEIN"/>
    <property type="match status" value="1"/>
</dbReference>
<evidence type="ECO:0000313" key="1">
    <source>
        <dbReference type="EMBL" id="QTD52067.1"/>
    </source>
</evidence>
<sequence>MEIAEAKRLLARGDVGEAKELLLKAGFIDDLDPAVQAAYYDLIPPDPALLRRMDGVLRDLGGDRDVATRTRAAGLIALEAAAEESLETDAWIRDPRVTDALMEALGNGPAGLVKEAAMALTHIVLRYFADYRVRTAFLPLLHGRHAVVRRLACSVVGALAHPDNCELLLPLLEDKAAEVRREAVVVLSEWFEELRPGEGVRMQITVALEKALADPDPQMRERAAFALGNLGDYRSSGALERALAGEGEHLVRETMEEALAQLKVRPL</sequence>
<protein>
    <submittedName>
        <fullName evidence="1">HEAT repeat domain-containing protein</fullName>
    </submittedName>
</protein>
<organism evidence="1 2">
    <name type="scientific">Sulfidibacter corallicola</name>
    <dbReference type="NCBI Taxonomy" id="2818388"/>
    <lineage>
        <taxon>Bacteria</taxon>
        <taxon>Pseudomonadati</taxon>
        <taxon>Acidobacteriota</taxon>
        <taxon>Holophagae</taxon>
        <taxon>Acanthopleuribacterales</taxon>
        <taxon>Acanthopleuribacteraceae</taxon>
        <taxon>Sulfidibacter</taxon>
    </lineage>
</organism>
<reference evidence="1" key="1">
    <citation type="submission" date="2021-03" db="EMBL/GenBank/DDBJ databases">
        <title>Acanthopleuribacteraceae sp. M133.</title>
        <authorList>
            <person name="Wang G."/>
        </authorList>
    </citation>
    <scope>NUCLEOTIDE SEQUENCE</scope>
    <source>
        <strain evidence="1">M133</strain>
    </source>
</reference>
<proteinExistence type="predicted"/>
<evidence type="ECO:0000313" key="2">
    <source>
        <dbReference type="Proteomes" id="UP000663929"/>
    </source>
</evidence>
<dbReference type="SMART" id="SM00567">
    <property type="entry name" value="EZ_HEAT"/>
    <property type="match status" value="3"/>
</dbReference>
<dbReference type="InterPro" id="IPR016024">
    <property type="entry name" value="ARM-type_fold"/>
</dbReference>
<dbReference type="EMBL" id="CP071793">
    <property type="protein sequence ID" value="QTD52067.1"/>
    <property type="molecule type" value="Genomic_DNA"/>
</dbReference>
<dbReference type="GO" id="GO:0016491">
    <property type="term" value="F:oxidoreductase activity"/>
    <property type="evidence" value="ECO:0007669"/>
    <property type="project" value="TreeGrafter"/>
</dbReference>
<keyword evidence="2" id="KW-1185">Reference proteome</keyword>
<dbReference type="Proteomes" id="UP000663929">
    <property type="component" value="Chromosome"/>
</dbReference>
<dbReference type="RefSeq" id="WP_237382177.1">
    <property type="nucleotide sequence ID" value="NZ_CP071793.1"/>
</dbReference>
<dbReference type="InterPro" id="IPR011989">
    <property type="entry name" value="ARM-like"/>
</dbReference>
<dbReference type="AlphaFoldDB" id="A0A8A4TRP6"/>
<dbReference type="SUPFAM" id="SSF48371">
    <property type="entry name" value="ARM repeat"/>
    <property type="match status" value="1"/>
</dbReference>
<dbReference type="Gene3D" id="1.25.10.10">
    <property type="entry name" value="Leucine-rich Repeat Variant"/>
    <property type="match status" value="2"/>
</dbReference>
<dbReference type="PANTHER" id="PTHR12697:SF5">
    <property type="entry name" value="DEOXYHYPUSINE HYDROXYLASE"/>
    <property type="match status" value="1"/>
</dbReference>